<evidence type="ECO:0000256" key="3">
    <source>
        <dbReference type="ARBA" id="ARBA00022737"/>
    </source>
</evidence>
<organism evidence="6 7">
    <name type="scientific">Leptothoe kymatousa TAU-MAC 1615</name>
    <dbReference type="NCBI Taxonomy" id="2364775"/>
    <lineage>
        <taxon>Bacteria</taxon>
        <taxon>Bacillati</taxon>
        <taxon>Cyanobacteriota</taxon>
        <taxon>Cyanophyceae</taxon>
        <taxon>Nodosilineales</taxon>
        <taxon>Cymatolegaceae</taxon>
        <taxon>Leptothoe</taxon>
        <taxon>Leptothoe kymatousa</taxon>
    </lineage>
</organism>
<comment type="cofactor">
    <cofactor evidence="1">
        <name>Fe cation</name>
        <dbReference type="ChEBI" id="CHEBI:24875"/>
    </cofactor>
</comment>
<evidence type="ECO:0000313" key="7">
    <source>
        <dbReference type="Proteomes" id="UP001196661"/>
    </source>
</evidence>
<dbReference type="PROSITE" id="PS51819">
    <property type="entry name" value="VOC"/>
    <property type="match status" value="2"/>
</dbReference>
<dbReference type="InterPro" id="IPR029068">
    <property type="entry name" value="Glyas_Bleomycin-R_OHBP_Dase"/>
</dbReference>
<name>A0ABS5Y1I8_9CYAN</name>
<evidence type="ECO:0000256" key="1">
    <source>
        <dbReference type="ARBA" id="ARBA00001962"/>
    </source>
</evidence>
<keyword evidence="3" id="KW-0677">Repeat</keyword>
<dbReference type="Proteomes" id="UP001196661">
    <property type="component" value="Unassembled WGS sequence"/>
</dbReference>
<evidence type="ECO:0000313" key="6">
    <source>
        <dbReference type="EMBL" id="MBT9311687.1"/>
    </source>
</evidence>
<dbReference type="RefSeq" id="WP_215617559.1">
    <property type="nucleotide sequence ID" value="NZ_JADOER010000004.1"/>
</dbReference>
<evidence type="ECO:0000256" key="4">
    <source>
        <dbReference type="ARBA" id="ARBA00023004"/>
    </source>
</evidence>
<comment type="similarity">
    <text evidence="2">Belongs to the 4HPPD family.</text>
</comment>
<gene>
    <name evidence="6" type="ORF">IXB28_05680</name>
</gene>
<dbReference type="PIRSF" id="PIRSF009283">
    <property type="entry name" value="HPP_dOase"/>
    <property type="match status" value="1"/>
</dbReference>
<keyword evidence="7" id="KW-1185">Reference proteome</keyword>
<dbReference type="PANTHER" id="PTHR11959">
    <property type="entry name" value="4-HYDROXYPHENYLPYRUVATE DIOXYGENASE"/>
    <property type="match status" value="1"/>
</dbReference>
<sequence length="354" mass="40402">MKIDHIHFFVEDAIAQRRWFANYLGWTPEKSLILPDRMVEILRYRHTFFVVSSPRRADSPVADYLRHHPPGVADVAIAVDDLAAMFSRVKAKQHTSGSFATILDHLTDLRHQTHSPVWTRIEGWPGIQHTLIEHQPPATYPLKHLPQAPQDIDHVVLNVPQGQLQAATTFYQHLLGLQKQQSFKIQTDRSGLQSQVLFCPENQVYLNINEPTSKNSQIQTFLDVNQGAGIQHIALHGDPIVATVAALRRRGMALLAVSRAYYDQLQQRLQTCPRVPMGAEEWQQIVEQQILIDWQLQKPESLLLQTFTRPIFAKNHFFFEFIERRCAAKGFGEGNFLALYQAIEAAEAEVLGVR</sequence>
<feature type="domain" description="VOC" evidence="5">
    <location>
        <begin position="2"/>
        <end position="134"/>
    </location>
</feature>
<keyword evidence="4" id="KW-0408">Iron</keyword>
<feature type="domain" description="VOC" evidence="5">
    <location>
        <begin position="151"/>
        <end position="288"/>
    </location>
</feature>
<protein>
    <submittedName>
        <fullName evidence="6">VOC family protein</fullName>
    </submittedName>
</protein>
<dbReference type="Pfam" id="PF13669">
    <property type="entry name" value="Glyoxalase_4"/>
    <property type="match status" value="1"/>
</dbReference>
<evidence type="ECO:0000256" key="2">
    <source>
        <dbReference type="ARBA" id="ARBA00005877"/>
    </source>
</evidence>
<proteinExistence type="inferred from homology"/>
<comment type="caution">
    <text evidence="6">The sequence shown here is derived from an EMBL/GenBank/DDBJ whole genome shotgun (WGS) entry which is preliminary data.</text>
</comment>
<dbReference type="SUPFAM" id="SSF54593">
    <property type="entry name" value="Glyoxalase/Bleomycin resistance protein/Dihydroxybiphenyl dioxygenase"/>
    <property type="match status" value="1"/>
</dbReference>
<evidence type="ECO:0000259" key="5">
    <source>
        <dbReference type="PROSITE" id="PS51819"/>
    </source>
</evidence>
<dbReference type="InterPro" id="IPR005956">
    <property type="entry name" value="4OHPhenylPyrv_dOase"/>
</dbReference>
<accession>A0ABS5Y1I8</accession>
<dbReference type="EMBL" id="JADOER010000004">
    <property type="protein sequence ID" value="MBT9311687.1"/>
    <property type="molecule type" value="Genomic_DNA"/>
</dbReference>
<dbReference type="InterPro" id="IPR037523">
    <property type="entry name" value="VOC_core"/>
</dbReference>
<dbReference type="PANTHER" id="PTHR11959:SF1">
    <property type="entry name" value="4-HYDROXYPHENYLPYRUVATE DIOXYGENASE"/>
    <property type="match status" value="1"/>
</dbReference>
<dbReference type="Gene3D" id="3.10.180.10">
    <property type="entry name" value="2,3-Dihydroxybiphenyl 1,2-Dioxygenase, domain 1"/>
    <property type="match status" value="2"/>
</dbReference>
<reference evidence="6 7" key="1">
    <citation type="journal article" date="2021" name="Mar. Drugs">
        <title>Genome Reduction and Secondary Metabolism of the Marine Sponge-Associated Cyanobacterium Leptothoe.</title>
        <authorList>
            <person name="Konstantinou D."/>
            <person name="Popin R.V."/>
            <person name="Fewer D.P."/>
            <person name="Sivonen K."/>
            <person name="Gkelis S."/>
        </authorList>
    </citation>
    <scope>NUCLEOTIDE SEQUENCE [LARGE SCALE GENOMIC DNA]</scope>
    <source>
        <strain evidence="6 7">TAU-MAC 1615</strain>
    </source>
</reference>